<dbReference type="RefSeq" id="XP_030986171.1">
    <property type="nucleotide sequence ID" value="XM_031121961.1"/>
</dbReference>
<feature type="compositionally biased region" description="Polar residues" evidence="7">
    <location>
        <begin position="321"/>
        <end position="343"/>
    </location>
</feature>
<keyword evidence="6" id="KW-0788">Thiol protease</keyword>
<feature type="compositionally biased region" description="Low complexity" evidence="7">
    <location>
        <begin position="199"/>
        <end position="240"/>
    </location>
</feature>
<feature type="region of interest" description="Disordered" evidence="7">
    <location>
        <begin position="702"/>
        <end position="735"/>
    </location>
</feature>
<gene>
    <name evidence="10" type="ORF">PgNI_01889</name>
</gene>
<feature type="region of interest" description="Disordered" evidence="7">
    <location>
        <begin position="510"/>
        <end position="540"/>
    </location>
</feature>
<protein>
    <recommendedName>
        <fullName evidence="2">ubiquitinyl hydrolase 1</fullName>
        <ecNumber evidence="2">3.4.19.12</ecNumber>
    </recommendedName>
</protein>
<feature type="region of interest" description="Disordered" evidence="7">
    <location>
        <begin position="313"/>
        <end position="488"/>
    </location>
</feature>
<dbReference type="GO" id="GO:0005829">
    <property type="term" value="C:cytosol"/>
    <property type="evidence" value="ECO:0007669"/>
    <property type="project" value="TreeGrafter"/>
</dbReference>
<dbReference type="PROSITE" id="PS50235">
    <property type="entry name" value="USP_3"/>
    <property type="match status" value="1"/>
</dbReference>
<feature type="compositionally biased region" description="Low complexity" evidence="7">
    <location>
        <begin position="704"/>
        <end position="725"/>
    </location>
</feature>
<dbReference type="PANTHER" id="PTHR24006">
    <property type="entry name" value="UBIQUITIN CARBOXYL-TERMINAL HYDROLASE"/>
    <property type="match status" value="1"/>
</dbReference>
<dbReference type="PROSITE" id="PS00972">
    <property type="entry name" value="USP_1"/>
    <property type="match status" value="1"/>
</dbReference>
<feature type="compositionally biased region" description="Low complexity" evidence="7">
    <location>
        <begin position="55"/>
        <end position="66"/>
    </location>
</feature>
<sequence>MSNRHLPAGQAMDGAGSAGVAMSPSHGGPGPSPGPRRGGRPPAYHQSHSAYSATHHQPFQPHVQHPGVYSGYMGHPYANYGYPHTAPMPPPYQNGAQYYVPNMPGQPYMPYPAQYARSPPSMHQYVHTMGTGAIPPQPVPQPQAYQRNQQSPIVVSSPYPNPPPPPRSASHNHAMVVPPQPIHSTPQHAAAQYAPQLVPQAAPRAQTEAAAQTAAPVAPVEAEAPPTPSSSSSAQAQAPALPMTPPTPQTVETSVELSASPKAQAQANLSPPRTSFTPPLPWSTHPDESWPKRANKIKRCHKALDNQVQALSLPAMEESGTGATADSSVEATEGSAASISKPTEATAAQGAETSGAGESDPFHAKWEVSVQADPVAHSPSSQDQPSGASTSPTTPASINATPSATSATPTPGKSKGPSRPAAAAVPIIPAVPKGSPKEAKVSQADKVPVEQKADSSASDAGNTASTSTLSAGPTATESPSSGPVPASVPAAPKLWTGLFAKTAAAAASATPGEATSGQTGTNGTAATDSATGNTATGTSGFVQAKNSSLAEALRAYRVGNGDKLAFIEPRGLINTGNMCYMNSVLQVLLFCTPFYDFLEQAGKKVTHSFNSETPLIDAMIEFMRDFKIIDSAISVDQLRRRLKSEELEQYGEPFTPEFIYEAIRKLPRFSSMRRGHQQDAEEFLGFFLESLHDECTHVMRAAGPQSSTSTAPQSSAQTPTTSAPSVGGGDNDWLEVGPRQRAAITRSSGHSDMSSPVTKIFGGELRSELRVPGLKDSVTLEPYQPLQLDIGAPQVRNIVDALRHLTNPESLRGDFNSPRGKDVSATKQVFIESLPPVLILHLKRFQFDAEGNGTVKIWKKVGYPLELEIPREVISRAKRTAGSLPKYKLIAAVYHHGKNASGGHYTADVRRQDGTEWIRLDDTVIRRVRSEDVAEGGAEEDVVKGDNASRKDGGGYASAAANRFAGMGEDDTTDDDGWKQVSTPASGGKKWSSVVNGASPAAATKGKPIKDNIKDNKVAYLLFYQRI</sequence>
<evidence type="ECO:0000256" key="5">
    <source>
        <dbReference type="ARBA" id="ARBA00022801"/>
    </source>
</evidence>
<dbReference type="Gene3D" id="3.90.70.10">
    <property type="entry name" value="Cysteine proteinases"/>
    <property type="match status" value="1"/>
</dbReference>
<feature type="compositionally biased region" description="Low complexity" evidence="7">
    <location>
        <begin position="478"/>
        <end position="488"/>
    </location>
</feature>
<feature type="compositionally biased region" description="Low complexity" evidence="7">
    <location>
        <begin position="385"/>
        <end position="411"/>
    </location>
</feature>
<reference evidence="10" key="1">
    <citation type="journal article" date="2019" name="Mol. Biol. Evol.">
        <title>Blast fungal genomes show frequent chromosomal changes, gene gains and losses, and effector gene turnover.</title>
        <authorList>
            <person name="Gomez Luciano L.B."/>
            <person name="Jason Tsai I."/>
            <person name="Chuma I."/>
            <person name="Tosa Y."/>
            <person name="Chen Y.H."/>
            <person name="Li J.Y."/>
            <person name="Li M.Y."/>
            <person name="Jade Lu M.Y."/>
            <person name="Nakayashiki H."/>
            <person name="Li W.H."/>
        </authorList>
    </citation>
    <scope>NUCLEOTIDE SEQUENCE</scope>
    <source>
        <strain evidence="10">NI907</strain>
    </source>
</reference>
<evidence type="ECO:0000256" key="4">
    <source>
        <dbReference type="ARBA" id="ARBA00022786"/>
    </source>
</evidence>
<dbReference type="PANTHER" id="PTHR24006:SF687">
    <property type="entry name" value="UBIQUITIN CARBOXYL-TERMINAL HYDROLASE 10"/>
    <property type="match status" value="1"/>
</dbReference>
<keyword evidence="9" id="KW-1185">Reference proteome</keyword>
<dbReference type="Proteomes" id="UP000515153">
    <property type="component" value="Unplaced"/>
</dbReference>
<evidence type="ECO:0000256" key="1">
    <source>
        <dbReference type="ARBA" id="ARBA00000707"/>
    </source>
</evidence>
<dbReference type="InterPro" id="IPR038765">
    <property type="entry name" value="Papain-like_cys_pep_sf"/>
</dbReference>
<proteinExistence type="predicted"/>
<feature type="domain" description="USP" evidence="8">
    <location>
        <begin position="570"/>
        <end position="946"/>
    </location>
</feature>
<evidence type="ECO:0000256" key="7">
    <source>
        <dbReference type="SAM" id="MobiDB-lite"/>
    </source>
</evidence>
<dbReference type="KEGG" id="pgri:PgNI_01889"/>
<feature type="region of interest" description="Disordered" evidence="7">
    <location>
        <begin position="1"/>
        <end position="67"/>
    </location>
</feature>
<evidence type="ECO:0000256" key="3">
    <source>
        <dbReference type="ARBA" id="ARBA00022670"/>
    </source>
</evidence>
<dbReference type="InterPro" id="IPR018200">
    <property type="entry name" value="USP_CS"/>
</dbReference>
<dbReference type="GO" id="GO:0004843">
    <property type="term" value="F:cysteine-type deubiquitinase activity"/>
    <property type="evidence" value="ECO:0007669"/>
    <property type="project" value="UniProtKB-EC"/>
</dbReference>
<evidence type="ECO:0000313" key="10">
    <source>
        <dbReference type="RefSeq" id="XP_030986171.1"/>
    </source>
</evidence>
<evidence type="ECO:0000259" key="8">
    <source>
        <dbReference type="PROSITE" id="PS50235"/>
    </source>
</evidence>
<dbReference type="AlphaFoldDB" id="A0A6P8BGL0"/>
<dbReference type="GO" id="GO:0016579">
    <property type="term" value="P:protein deubiquitination"/>
    <property type="evidence" value="ECO:0007669"/>
    <property type="project" value="InterPro"/>
</dbReference>
<name>A0A6P8BGL0_PYRGI</name>
<keyword evidence="4" id="KW-0833">Ubl conjugation pathway</keyword>
<dbReference type="InterPro" id="IPR050164">
    <property type="entry name" value="Peptidase_C19"/>
</dbReference>
<dbReference type="SUPFAM" id="SSF54001">
    <property type="entry name" value="Cysteine proteinases"/>
    <property type="match status" value="1"/>
</dbReference>
<evidence type="ECO:0000256" key="6">
    <source>
        <dbReference type="ARBA" id="ARBA00022807"/>
    </source>
</evidence>
<dbReference type="InterPro" id="IPR028889">
    <property type="entry name" value="USP"/>
</dbReference>
<dbReference type="GO" id="GO:0005634">
    <property type="term" value="C:nucleus"/>
    <property type="evidence" value="ECO:0007669"/>
    <property type="project" value="TreeGrafter"/>
</dbReference>
<dbReference type="Pfam" id="PF00443">
    <property type="entry name" value="UCH"/>
    <property type="match status" value="1"/>
</dbReference>
<keyword evidence="5" id="KW-0378">Hydrolase</keyword>
<keyword evidence="3" id="KW-0645">Protease</keyword>
<organism evidence="9 10">
    <name type="scientific">Pyricularia grisea</name>
    <name type="common">Crabgrass-specific blast fungus</name>
    <name type="synonym">Magnaporthe grisea</name>
    <dbReference type="NCBI Taxonomy" id="148305"/>
    <lineage>
        <taxon>Eukaryota</taxon>
        <taxon>Fungi</taxon>
        <taxon>Dikarya</taxon>
        <taxon>Ascomycota</taxon>
        <taxon>Pezizomycotina</taxon>
        <taxon>Sordariomycetes</taxon>
        <taxon>Sordariomycetidae</taxon>
        <taxon>Magnaporthales</taxon>
        <taxon>Pyriculariaceae</taxon>
        <taxon>Pyricularia</taxon>
    </lineage>
</organism>
<feature type="compositionally biased region" description="Polar residues" evidence="7">
    <location>
        <begin position="454"/>
        <end position="477"/>
    </location>
</feature>
<evidence type="ECO:0000313" key="9">
    <source>
        <dbReference type="Proteomes" id="UP000515153"/>
    </source>
</evidence>
<feature type="region of interest" description="Disordered" evidence="7">
    <location>
        <begin position="132"/>
        <end position="291"/>
    </location>
</feature>
<feature type="compositionally biased region" description="Low complexity" evidence="7">
    <location>
        <begin position="420"/>
        <end position="432"/>
    </location>
</feature>
<dbReference type="GeneID" id="41956873"/>
<accession>A0A6P8BGL0</accession>
<dbReference type="InterPro" id="IPR001394">
    <property type="entry name" value="Peptidase_C19_UCH"/>
</dbReference>
<comment type="catalytic activity">
    <reaction evidence="1">
        <text>Thiol-dependent hydrolysis of ester, thioester, amide, peptide and isopeptide bonds formed by the C-terminal Gly of ubiquitin (a 76-residue protein attached to proteins as an intracellular targeting signal).</text>
        <dbReference type="EC" id="3.4.19.12"/>
    </reaction>
</comment>
<evidence type="ECO:0000256" key="2">
    <source>
        <dbReference type="ARBA" id="ARBA00012759"/>
    </source>
</evidence>
<dbReference type="GO" id="GO:0006508">
    <property type="term" value="P:proteolysis"/>
    <property type="evidence" value="ECO:0007669"/>
    <property type="project" value="UniProtKB-KW"/>
</dbReference>
<reference evidence="10" key="2">
    <citation type="submission" date="2019-10" db="EMBL/GenBank/DDBJ databases">
        <authorList>
            <consortium name="NCBI Genome Project"/>
        </authorList>
    </citation>
    <scope>NUCLEOTIDE SEQUENCE</scope>
    <source>
        <strain evidence="10">NI907</strain>
    </source>
</reference>
<feature type="compositionally biased region" description="Polar residues" evidence="7">
    <location>
        <begin position="249"/>
        <end position="277"/>
    </location>
</feature>
<reference evidence="10" key="3">
    <citation type="submission" date="2025-08" db="UniProtKB">
        <authorList>
            <consortium name="RefSeq"/>
        </authorList>
    </citation>
    <scope>IDENTIFICATION</scope>
    <source>
        <strain evidence="10">NI907</strain>
    </source>
</reference>
<dbReference type="EC" id="3.4.19.12" evidence="2"/>